<accession>A0A511FNJ5</accession>
<reference evidence="1 2" key="1">
    <citation type="submission" date="2019-07" db="EMBL/GenBank/DDBJ databases">
        <title>Whole genome shotgun sequence of Acetobacter tropicalis NBRC 16470.</title>
        <authorList>
            <person name="Hosoyama A."/>
            <person name="Uohara A."/>
            <person name="Ohji S."/>
            <person name="Ichikawa N."/>
        </authorList>
    </citation>
    <scope>NUCLEOTIDE SEQUENCE [LARGE SCALE GENOMIC DNA]</scope>
    <source>
        <strain evidence="1 2">NBRC 16470</strain>
    </source>
</reference>
<dbReference type="AlphaFoldDB" id="A0A511FNJ5"/>
<proteinExistence type="predicted"/>
<dbReference type="EMBL" id="BJVR01000012">
    <property type="protein sequence ID" value="GEL50498.1"/>
    <property type="molecule type" value="Genomic_DNA"/>
</dbReference>
<organism evidence="1 2">
    <name type="scientific">Acetobacter tropicalis</name>
    <dbReference type="NCBI Taxonomy" id="104102"/>
    <lineage>
        <taxon>Bacteria</taxon>
        <taxon>Pseudomonadati</taxon>
        <taxon>Pseudomonadota</taxon>
        <taxon>Alphaproteobacteria</taxon>
        <taxon>Acetobacterales</taxon>
        <taxon>Acetobacteraceae</taxon>
        <taxon>Acetobacter</taxon>
    </lineage>
</organism>
<sequence length="56" mass="6115">MLPVIEEAGVFKNIVYKICFLSDFIIATPDANVAGQALCRRSDIIAYVQADRGAAR</sequence>
<dbReference type="Proteomes" id="UP000321800">
    <property type="component" value="Unassembled WGS sequence"/>
</dbReference>
<name>A0A511FNJ5_9PROT</name>
<comment type="caution">
    <text evidence="1">The sequence shown here is derived from an EMBL/GenBank/DDBJ whole genome shotgun (WGS) entry which is preliminary data.</text>
</comment>
<gene>
    <name evidence="1" type="ORF">ATR01nite_15730</name>
</gene>
<evidence type="ECO:0000313" key="1">
    <source>
        <dbReference type="EMBL" id="GEL50498.1"/>
    </source>
</evidence>
<evidence type="ECO:0000313" key="2">
    <source>
        <dbReference type="Proteomes" id="UP000321800"/>
    </source>
</evidence>
<protein>
    <submittedName>
        <fullName evidence="1">Uncharacterized protein</fullName>
    </submittedName>
</protein>